<comment type="subcellular location">
    <subcellularLocation>
        <location evidence="1">Cell inner membrane</location>
        <topology evidence="1">Peripheral membrane protein</topology>
        <orientation evidence="1">Cytoplasmic side</orientation>
    </subcellularLocation>
    <subcellularLocation>
        <location evidence="10">Cell membrane</location>
        <topology evidence="10">Peripheral membrane protein</topology>
        <orientation evidence="10">Cytoplasmic side</orientation>
    </subcellularLocation>
    <subcellularLocation>
        <location evidence="10">Cytoplasm</location>
    </subcellularLocation>
</comment>
<dbReference type="PANTHER" id="PTHR43134:SF1">
    <property type="entry name" value="SIGNAL RECOGNITION PARTICLE RECEPTOR SUBUNIT ALPHA"/>
    <property type="match status" value="1"/>
</dbReference>
<dbReference type="HAMAP" id="MF_00920">
    <property type="entry name" value="FtsY"/>
    <property type="match status" value="1"/>
</dbReference>
<dbReference type="CDD" id="cd17874">
    <property type="entry name" value="FtsY"/>
    <property type="match status" value="1"/>
</dbReference>
<comment type="subunit">
    <text evidence="10">Part of the signal recognition particle protein translocation system, which is composed of SRP and FtsY. SRP is a ribonucleoprotein composed of Ffh and a 4.5S RNA molecule.</text>
</comment>
<keyword evidence="6 10" id="KW-0342">GTP-binding</keyword>
<evidence type="ECO:0000256" key="2">
    <source>
        <dbReference type="ARBA" id="ARBA00022475"/>
    </source>
</evidence>
<evidence type="ECO:0000256" key="8">
    <source>
        <dbReference type="ARBA" id="ARBA00023170"/>
    </source>
</evidence>
<dbReference type="eggNOG" id="COG0552">
    <property type="taxonomic scope" value="Bacteria"/>
</dbReference>
<dbReference type="Pfam" id="PF00448">
    <property type="entry name" value="SRP54"/>
    <property type="match status" value="1"/>
</dbReference>
<feature type="compositionally biased region" description="Low complexity" evidence="11">
    <location>
        <begin position="128"/>
        <end position="143"/>
    </location>
</feature>
<dbReference type="PANTHER" id="PTHR43134">
    <property type="entry name" value="SIGNAL RECOGNITION PARTICLE RECEPTOR SUBUNIT ALPHA"/>
    <property type="match status" value="1"/>
</dbReference>
<keyword evidence="7 10" id="KW-0472">Membrane</keyword>
<evidence type="ECO:0000256" key="11">
    <source>
        <dbReference type="SAM" id="MobiDB-lite"/>
    </source>
</evidence>
<evidence type="ECO:0000256" key="7">
    <source>
        <dbReference type="ARBA" id="ARBA00023136"/>
    </source>
</evidence>
<evidence type="ECO:0000259" key="13">
    <source>
        <dbReference type="SMART" id="SM00962"/>
    </source>
</evidence>
<dbReference type="Proteomes" id="UP000027734">
    <property type="component" value="Unassembled WGS sequence"/>
</dbReference>
<keyword evidence="16" id="KW-1185">Reference proteome</keyword>
<gene>
    <name evidence="10" type="primary">ftsY</name>
    <name evidence="15" type="ORF">DSW25_07330</name>
</gene>
<dbReference type="Gene3D" id="3.40.50.300">
    <property type="entry name" value="P-loop containing nucleotide triphosphate hydrolases"/>
    <property type="match status" value="1"/>
</dbReference>
<organism evidence="15 16">
    <name type="scientific">Sulfitobacter donghicola DSW-25 = KCTC 12864 = JCM 14565</name>
    <dbReference type="NCBI Taxonomy" id="1300350"/>
    <lineage>
        <taxon>Bacteria</taxon>
        <taxon>Pseudomonadati</taxon>
        <taxon>Pseudomonadota</taxon>
        <taxon>Alphaproteobacteria</taxon>
        <taxon>Rhodobacterales</taxon>
        <taxon>Roseobacteraceae</taxon>
        <taxon>Sulfitobacter</taxon>
    </lineage>
</organism>
<dbReference type="InterPro" id="IPR042101">
    <property type="entry name" value="SRP54_N_sf"/>
</dbReference>
<proteinExistence type="inferred from homology"/>
<dbReference type="SUPFAM" id="SSF47364">
    <property type="entry name" value="Domain of the SRP/SRP receptor G-proteins"/>
    <property type="match status" value="1"/>
</dbReference>
<evidence type="ECO:0000259" key="12">
    <source>
        <dbReference type="SMART" id="SM00382"/>
    </source>
</evidence>
<dbReference type="Pfam" id="PF02881">
    <property type="entry name" value="SRP54_N"/>
    <property type="match status" value="1"/>
</dbReference>
<dbReference type="GO" id="GO:0005886">
    <property type="term" value="C:plasma membrane"/>
    <property type="evidence" value="ECO:0007669"/>
    <property type="project" value="UniProtKB-SubCell"/>
</dbReference>
<dbReference type="STRING" id="1300350.Z948_557"/>
<dbReference type="NCBIfam" id="TIGR00064">
    <property type="entry name" value="ftsY"/>
    <property type="match status" value="1"/>
</dbReference>
<protein>
    <recommendedName>
        <fullName evidence="10">Signal recognition particle receptor FtsY</fullName>
        <shortName evidence="10">SRP receptor</shortName>
        <ecNumber evidence="10">3.6.5.4</ecNumber>
    </recommendedName>
</protein>
<dbReference type="InterPro" id="IPR027417">
    <property type="entry name" value="P-loop_NTPase"/>
</dbReference>
<comment type="function">
    <text evidence="10">Involved in targeting and insertion of nascent membrane proteins into the cytoplasmic membrane. Acts as a receptor for the complex formed by the signal recognition particle (SRP) and the ribosome-nascent chain (RNC). Interaction with SRP-RNC leads to the transfer of the RNC complex to the Sec translocase for insertion into the membrane, the hydrolysis of GTP by both Ffh and FtsY, and the dissociation of the SRP-FtsY complex into the individual components.</text>
</comment>
<dbReference type="GO" id="GO:0005047">
    <property type="term" value="F:signal recognition particle binding"/>
    <property type="evidence" value="ECO:0007669"/>
    <property type="project" value="TreeGrafter"/>
</dbReference>
<dbReference type="SMART" id="SM00962">
    <property type="entry name" value="SRP54"/>
    <property type="match status" value="1"/>
</dbReference>
<evidence type="ECO:0000256" key="9">
    <source>
        <dbReference type="ARBA" id="ARBA00048027"/>
    </source>
</evidence>
<dbReference type="InterPro" id="IPR013822">
    <property type="entry name" value="Signal_recog_particl_SRP54_hlx"/>
</dbReference>
<dbReference type="GO" id="GO:0005525">
    <property type="term" value="F:GTP binding"/>
    <property type="evidence" value="ECO:0007669"/>
    <property type="project" value="UniProtKB-UniRule"/>
</dbReference>
<comment type="similarity">
    <text evidence="10">Belongs to the GTP-binding SRP family. FtsY subfamily.</text>
</comment>
<dbReference type="RefSeq" id="WP_025058036.1">
    <property type="nucleotide sequence ID" value="NZ_JAMC01000002.1"/>
</dbReference>
<feature type="binding site" evidence="10">
    <location>
        <begin position="389"/>
        <end position="393"/>
    </location>
    <ligand>
        <name>GTP</name>
        <dbReference type="ChEBI" id="CHEBI:37565"/>
    </ligand>
</feature>
<keyword evidence="15" id="KW-0132">Cell division</keyword>
<dbReference type="GO" id="GO:0006614">
    <property type="term" value="P:SRP-dependent cotranslational protein targeting to membrane"/>
    <property type="evidence" value="ECO:0007669"/>
    <property type="project" value="InterPro"/>
</dbReference>
<dbReference type="GO" id="GO:0003924">
    <property type="term" value="F:GTPase activity"/>
    <property type="evidence" value="ECO:0007669"/>
    <property type="project" value="UniProtKB-UniRule"/>
</dbReference>
<keyword evidence="5 10" id="KW-0378">Hydrolase</keyword>
<dbReference type="InterPro" id="IPR000897">
    <property type="entry name" value="SRP54_GTPase_dom"/>
</dbReference>
<comment type="caution">
    <text evidence="15">The sequence shown here is derived from an EMBL/GenBank/DDBJ whole genome shotgun (WGS) entry which is preliminary data.</text>
</comment>
<feature type="domain" description="Signal recognition particle SRP54 helical bundle" evidence="14">
    <location>
        <begin position="209"/>
        <end position="286"/>
    </location>
</feature>
<comment type="catalytic activity">
    <reaction evidence="9 10">
        <text>GTP + H2O = GDP + phosphate + H(+)</text>
        <dbReference type="Rhea" id="RHEA:19669"/>
        <dbReference type="ChEBI" id="CHEBI:15377"/>
        <dbReference type="ChEBI" id="CHEBI:15378"/>
        <dbReference type="ChEBI" id="CHEBI:37565"/>
        <dbReference type="ChEBI" id="CHEBI:43474"/>
        <dbReference type="ChEBI" id="CHEBI:58189"/>
        <dbReference type="EC" id="3.6.5.4"/>
    </reaction>
</comment>
<feature type="compositionally biased region" description="Basic and acidic residues" evidence="11">
    <location>
        <begin position="144"/>
        <end position="180"/>
    </location>
</feature>
<feature type="region of interest" description="Disordered" evidence="11">
    <location>
        <begin position="47"/>
        <end position="188"/>
    </location>
</feature>
<dbReference type="SMART" id="SM00382">
    <property type="entry name" value="AAA"/>
    <property type="match status" value="1"/>
</dbReference>
<evidence type="ECO:0000256" key="10">
    <source>
        <dbReference type="HAMAP-Rule" id="MF_00920"/>
    </source>
</evidence>
<evidence type="ECO:0000256" key="6">
    <source>
        <dbReference type="ARBA" id="ARBA00023134"/>
    </source>
</evidence>
<keyword evidence="8 10" id="KW-0675">Receptor</keyword>
<evidence type="ECO:0000313" key="16">
    <source>
        <dbReference type="Proteomes" id="UP000027734"/>
    </source>
</evidence>
<dbReference type="InterPro" id="IPR003593">
    <property type="entry name" value="AAA+_ATPase"/>
</dbReference>
<feature type="compositionally biased region" description="Basic and acidic residues" evidence="11">
    <location>
        <begin position="110"/>
        <end position="127"/>
    </location>
</feature>
<dbReference type="EC" id="3.6.5.4" evidence="10"/>
<feature type="binding site" evidence="10">
    <location>
        <begin position="307"/>
        <end position="314"/>
    </location>
    <ligand>
        <name>GTP</name>
        <dbReference type="ChEBI" id="CHEBI:37565"/>
    </ligand>
</feature>
<feature type="binding site" evidence="10">
    <location>
        <begin position="453"/>
        <end position="456"/>
    </location>
    <ligand>
        <name>GTP</name>
        <dbReference type="ChEBI" id="CHEBI:37565"/>
    </ligand>
</feature>
<evidence type="ECO:0000256" key="5">
    <source>
        <dbReference type="ARBA" id="ARBA00022801"/>
    </source>
</evidence>
<evidence type="ECO:0000256" key="3">
    <source>
        <dbReference type="ARBA" id="ARBA00022490"/>
    </source>
</evidence>
<dbReference type="FunFam" id="3.40.50.300:FF:000053">
    <property type="entry name" value="Signal recognition particle receptor FtsY"/>
    <property type="match status" value="1"/>
</dbReference>
<keyword evidence="4 10" id="KW-0547">Nucleotide-binding</keyword>
<feature type="compositionally biased region" description="Basic and acidic residues" evidence="11">
    <location>
        <begin position="50"/>
        <end position="102"/>
    </location>
</feature>
<keyword evidence="3 10" id="KW-0963">Cytoplasm</keyword>
<dbReference type="GO" id="GO:0051301">
    <property type="term" value="P:cell division"/>
    <property type="evidence" value="ECO:0007669"/>
    <property type="project" value="UniProtKB-KW"/>
</dbReference>
<evidence type="ECO:0000259" key="14">
    <source>
        <dbReference type="SMART" id="SM00963"/>
    </source>
</evidence>
<keyword evidence="2 10" id="KW-1003">Cell membrane</keyword>
<feature type="domain" description="AAA+ ATPase" evidence="12">
    <location>
        <begin position="299"/>
        <end position="457"/>
    </location>
</feature>
<evidence type="ECO:0000256" key="1">
    <source>
        <dbReference type="ARBA" id="ARBA00004515"/>
    </source>
</evidence>
<dbReference type="Gene3D" id="1.20.120.140">
    <property type="entry name" value="Signal recognition particle SRP54, nucleotide-binding domain"/>
    <property type="match status" value="1"/>
</dbReference>
<dbReference type="SUPFAM" id="SSF52540">
    <property type="entry name" value="P-loop containing nucleoside triphosphate hydrolases"/>
    <property type="match status" value="1"/>
</dbReference>
<keyword evidence="15" id="KW-0131">Cell cycle</keyword>
<dbReference type="InterPro" id="IPR036225">
    <property type="entry name" value="SRP/SRP_N"/>
</dbReference>
<sequence length="504" mass="53458">MAFFKKLKDRMFKSSSKIDEGLEAIVSDGGEVEDAAVAEQEALEAQAKAKAAEEAREAERAQAERAQAEQERLDAEAKERAAADEAAKREAAAQEEARRVEAEAAALAAEKAEAAARAAKEDEKRQAEQAAAEAKAAALAAKQAQEKQAEEAAEAERQRVEVAARAEEQAKKEAEERKAAEQATATEPLRTTLTPVAPMLDAEPDEPAPKRGILGRLMGRGGAAPVARRVLDDAMLEQLEELLITADMGVDTALRVTANMAEGRLGKKLSVTEIKTLMSDEIARIMEPVAKPLPIYAKKPQVVLVVGVNGSGKTTTIGKLASQFCAAGKKVVIAAGDTFRAAAVEQLQVWGERAGVPVLTAAHGSDPASLAFDAMVKAEEDGADLLMIDTAGRLQNRGDLMEELAKIVRVIRKKDPDAPHNTLLVLDATTGQNAVNQVKVFQDISDVSGLVMTKLDGTAKGGVLVALADKFGLPIHAIGVGEQIDDLQAFDPQDFADALTGLDR</sequence>
<evidence type="ECO:0000256" key="4">
    <source>
        <dbReference type="ARBA" id="ARBA00022741"/>
    </source>
</evidence>
<evidence type="ECO:0000313" key="15">
    <source>
        <dbReference type="EMBL" id="KEJ90017.1"/>
    </source>
</evidence>
<accession>A0A073IXE0</accession>
<dbReference type="EMBL" id="JAMC01000002">
    <property type="protein sequence ID" value="KEJ90017.1"/>
    <property type="molecule type" value="Genomic_DNA"/>
</dbReference>
<dbReference type="AlphaFoldDB" id="A0A073IXE0"/>
<dbReference type="GO" id="GO:0005737">
    <property type="term" value="C:cytoplasm"/>
    <property type="evidence" value="ECO:0007669"/>
    <property type="project" value="UniProtKB-SubCell"/>
</dbReference>
<feature type="domain" description="SRP54-type proteins GTP-binding" evidence="13">
    <location>
        <begin position="300"/>
        <end position="501"/>
    </location>
</feature>
<dbReference type="InterPro" id="IPR004390">
    <property type="entry name" value="SR_rcpt_FtsY"/>
</dbReference>
<dbReference type="SMART" id="SM00963">
    <property type="entry name" value="SRP54_N"/>
    <property type="match status" value="1"/>
</dbReference>
<name>A0A073IXE0_9RHOB</name>
<reference evidence="15 16" key="1">
    <citation type="submission" date="2014-01" db="EMBL/GenBank/DDBJ databases">
        <title>Sulfitobacter donghicola JCM 14565 Genome Sequencing.</title>
        <authorList>
            <person name="Lai Q."/>
            <person name="Hong Z."/>
        </authorList>
    </citation>
    <scope>NUCLEOTIDE SEQUENCE [LARGE SCALE GENOMIC DNA]</scope>
    <source>
        <strain evidence="15 16">JCM 14565</strain>
    </source>
</reference>